<sequence>MRTDEIRTITDRLAALVAVHYVFPEVGQKVAARLAAASAAGRYDELTEPEQLAERVTADLQEGNLDKHLRLKYNREEVPDEADPAAEEAYWLGQARLHAGGMARAERLPGNIGVLEIRPILYPPQHAAPAVSAAMSLLSATYALIVDLRGCIGGSPDQVAYLCSHLVGSEPVHLNDLVTPADGTVRQFWTTPALPGPRYGGTKPIWVLTSAATFSGGEELAYNLQTLGRATVVGERTGGGAHPRRGFSLHPNLEATIPVQRSINPLTGTNWEGVGVWPQVDVAAADAFDEARRRAVEYVLALPPGSGRSAAADELRPVAALRG</sequence>
<protein>
    <submittedName>
        <fullName evidence="2">Peptidase S41-like protein</fullName>
    </submittedName>
</protein>
<dbReference type="InterPro" id="IPR029045">
    <property type="entry name" value="ClpP/crotonase-like_dom_sf"/>
</dbReference>
<dbReference type="CDD" id="cd07563">
    <property type="entry name" value="Peptidase_S41_IRBP"/>
    <property type="match status" value="1"/>
</dbReference>
<dbReference type="GO" id="GO:0008236">
    <property type="term" value="F:serine-type peptidase activity"/>
    <property type="evidence" value="ECO:0007669"/>
    <property type="project" value="InterPro"/>
</dbReference>
<proteinExistence type="predicted"/>
<dbReference type="InterPro" id="IPR005151">
    <property type="entry name" value="Tail-specific_protease"/>
</dbReference>
<dbReference type="OrthoDB" id="6397760at2"/>
<evidence type="ECO:0000313" key="2">
    <source>
        <dbReference type="EMBL" id="TWD83494.1"/>
    </source>
</evidence>
<dbReference type="SMART" id="SM00245">
    <property type="entry name" value="TSPc"/>
    <property type="match status" value="1"/>
</dbReference>
<dbReference type="Pfam" id="PF03572">
    <property type="entry name" value="Peptidase_S41"/>
    <property type="match status" value="1"/>
</dbReference>
<dbReference type="PANTHER" id="PTHR11261:SF3">
    <property type="entry name" value="RETINOL-BINDING PROTEIN 3"/>
    <property type="match status" value="1"/>
</dbReference>
<accession>A0A561BX76</accession>
<feature type="domain" description="Tail specific protease" evidence="1">
    <location>
        <begin position="93"/>
        <end position="283"/>
    </location>
</feature>
<dbReference type="EMBL" id="VIVK01000001">
    <property type="protein sequence ID" value="TWD83494.1"/>
    <property type="molecule type" value="Genomic_DNA"/>
</dbReference>
<gene>
    <name evidence="2" type="ORF">FB561_4657</name>
</gene>
<evidence type="ECO:0000259" key="1">
    <source>
        <dbReference type="SMART" id="SM00245"/>
    </source>
</evidence>
<dbReference type="RefSeq" id="WP_145810094.1">
    <property type="nucleotide sequence ID" value="NZ_VIVK01000001.1"/>
</dbReference>
<reference evidence="2 3" key="1">
    <citation type="submission" date="2019-06" db="EMBL/GenBank/DDBJ databases">
        <title>Sequencing the genomes of 1000 actinobacteria strains.</title>
        <authorList>
            <person name="Klenk H.-P."/>
        </authorList>
    </citation>
    <scope>NUCLEOTIDE SEQUENCE [LARGE SCALE GENOMIC DNA]</scope>
    <source>
        <strain evidence="2 3">DSM 24683</strain>
    </source>
</reference>
<dbReference type="SUPFAM" id="SSF52096">
    <property type="entry name" value="ClpP/crotonase"/>
    <property type="match status" value="1"/>
</dbReference>
<name>A0A561BX76_9ACTN</name>
<dbReference type="GO" id="GO:0006508">
    <property type="term" value="P:proteolysis"/>
    <property type="evidence" value="ECO:0007669"/>
    <property type="project" value="InterPro"/>
</dbReference>
<evidence type="ECO:0000313" key="3">
    <source>
        <dbReference type="Proteomes" id="UP000318380"/>
    </source>
</evidence>
<comment type="caution">
    <text evidence="2">The sequence shown here is derived from an EMBL/GenBank/DDBJ whole genome shotgun (WGS) entry which is preliminary data.</text>
</comment>
<dbReference type="Pfam" id="PF11918">
    <property type="entry name" value="Peptidase_S41_N"/>
    <property type="match status" value="1"/>
</dbReference>
<dbReference type="PANTHER" id="PTHR11261">
    <property type="entry name" value="INTERPHOTORECEPTOR RETINOID-BINDING PROTEIN"/>
    <property type="match status" value="1"/>
</dbReference>
<dbReference type="AlphaFoldDB" id="A0A561BX76"/>
<dbReference type="Gene3D" id="3.90.226.10">
    <property type="entry name" value="2-enoyl-CoA Hydratase, Chain A, domain 1"/>
    <property type="match status" value="1"/>
</dbReference>
<keyword evidence="3" id="KW-1185">Reference proteome</keyword>
<organism evidence="2 3">
    <name type="scientific">Kribbella amoyensis</name>
    <dbReference type="NCBI Taxonomy" id="996641"/>
    <lineage>
        <taxon>Bacteria</taxon>
        <taxon>Bacillati</taxon>
        <taxon>Actinomycetota</taxon>
        <taxon>Actinomycetes</taxon>
        <taxon>Propionibacteriales</taxon>
        <taxon>Kribbellaceae</taxon>
        <taxon>Kribbella</taxon>
    </lineage>
</organism>
<dbReference type="Gene3D" id="3.30.750.44">
    <property type="match status" value="1"/>
</dbReference>
<dbReference type="Proteomes" id="UP000318380">
    <property type="component" value="Unassembled WGS sequence"/>
</dbReference>